<keyword evidence="4" id="KW-0378">Hydrolase</keyword>
<evidence type="ECO:0000256" key="8">
    <source>
        <dbReference type="ARBA" id="ARBA00023125"/>
    </source>
</evidence>
<dbReference type="STRING" id="519424.AZF04_06140"/>
<keyword evidence="7" id="KW-0067">ATP-binding</keyword>
<dbReference type="Gene3D" id="3.40.50.300">
    <property type="entry name" value="P-loop containing nucleotide triphosphate hydrolases"/>
    <property type="match status" value="1"/>
</dbReference>
<keyword evidence="5" id="KW-0347">Helicase</keyword>
<dbReference type="InterPro" id="IPR038726">
    <property type="entry name" value="PDDEXK_AddAB-type"/>
</dbReference>
<proteinExistence type="predicted"/>
<evidence type="ECO:0000256" key="2">
    <source>
        <dbReference type="ARBA" id="ARBA00022741"/>
    </source>
</evidence>
<dbReference type="RefSeq" id="WP_061948613.1">
    <property type="nucleotide sequence ID" value="NZ_LTAO01000012.1"/>
</dbReference>
<dbReference type="SUPFAM" id="SSF52540">
    <property type="entry name" value="P-loop containing nucleoside triphosphate hydrolases"/>
    <property type="match status" value="1"/>
</dbReference>
<evidence type="ECO:0000313" key="12">
    <source>
        <dbReference type="Proteomes" id="UP000075806"/>
    </source>
</evidence>
<evidence type="ECO:0000256" key="7">
    <source>
        <dbReference type="ARBA" id="ARBA00022840"/>
    </source>
</evidence>
<dbReference type="GO" id="GO:0006281">
    <property type="term" value="P:DNA repair"/>
    <property type="evidence" value="ECO:0007669"/>
    <property type="project" value="UniProtKB-KW"/>
</dbReference>
<evidence type="ECO:0000313" key="11">
    <source>
        <dbReference type="EMBL" id="KYG32340.1"/>
    </source>
</evidence>
<dbReference type="Pfam" id="PF12705">
    <property type="entry name" value="PDDEXK_1"/>
    <property type="match status" value="1"/>
</dbReference>
<evidence type="ECO:0000256" key="5">
    <source>
        <dbReference type="ARBA" id="ARBA00022806"/>
    </source>
</evidence>
<evidence type="ECO:0000256" key="6">
    <source>
        <dbReference type="ARBA" id="ARBA00022839"/>
    </source>
</evidence>
<keyword evidence="6" id="KW-0269">Exonuclease</keyword>
<comment type="caution">
    <text evidence="11">The sequence shown here is derived from an EMBL/GenBank/DDBJ whole genome shotgun (WGS) entry which is preliminary data.</text>
</comment>
<dbReference type="Gene3D" id="3.90.320.10">
    <property type="match status" value="1"/>
</dbReference>
<dbReference type="InterPro" id="IPR027417">
    <property type="entry name" value="P-loop_NTPase"/>
</dbReference>
<evidence type="ECO:0000256" key="4">
    <source>
        <dbReference type="ARBA" id="ARBA00022801"/>
    </source>
</evidence>
<evidence type="ECO:0000259" key="10">
    <source>
        <dbReference type="Pfam" id="PF12705"/>
    </source>
</evidence>
<gene>
    <name evidence="11" type="ORF">AZF04_06140</name>
</gene>
<dbReference type="EMBL" id="LTAO01000012">
    <property type="protein sequence ID" value="KYG32340.1"/>
    <property type="molecule type" value="Genomic_DNA"/>
</dbReference>
<keyword evidence="9" id="KW-0234">DNA repair</keyword>
<dbReference type="InterPro" id="IPR011604">
    <property type="entry name" value="PDDEXK-like_dom_sf"/>
</dbReference>
<dbReference type="GO" id="GO:0005524">
    <property type="term" value="F:ATP binding"/>
    <property type="evidence" value="ECO:0007669"/>
    <property type="project" value="UniProtKB-KW"/>
</dbReference>
<dbReference type="OrthoDB" id="9758506at2"/>
<evidence type="ECO:0000256" key="9">
    <source>
        <dbReference type="ARBA" id="ARBA00023204"/>
    </source>
</evidence>
<dbReference type="Proteomes" id="UP000075806">
    <property type="component" value="Unassembled WGS sequence"/>
</dbReference>
<dbReference type="GO" id="GO:0004527">
    <property type="term" value="F:exonuclease activity"/>
    <property type="evidence" value="ECO:0007669"/>
    <property type="project" value="UniProtKB-KW"/>
</dbReference>
<evidence type="ECO:0000256" key="3">
    <source>
        <dbReference type="ARBA" id="ARBA00022763"/>
    </source>
</evidence>
<accession>A0A162EDQ5</accession>
<keyword evidence="1" id="KW-0540">Nuclease</keyword>
<organism evidence="11 12">
    <name type="scientific">Alkalihalobacillus trypoxylicola</name>
    <dbReference type="NCBI Taxonomy" id="519424"/>
    <lineage>
        <taxon>Bacteria</taxon>
        <taxon>Bacillati</taxon>
        <taxon>Bacillota</taxon>
        <taxon>Bacilli</taxon>
        <taxon>Bacillales</taxon>
        <taxon>Bacillaceae</taxon>
        <taxon>Alkalihalobacillus</taxon>
    </lineage>
</organism>
<protein>
    <recommendedName>
        <fullName evidence="10">PD-(D/E)XK endonuclease-like domain-containing protein</fullName>
    </recommendedName>
</protein>
<dbReference type="GO" id="GO:0004386">
    <property type="term" value="F:helicase activity"/>
    <property type="evidence" value="ECO:0007669"/>
    <property type="project" value="UniProtKB-KW"/>
</dbReference>
<dbReference type="AlphaFoldDB" id="A0A162EDQ5"/>
<dbReference type="GO" id="GO:0003677">
    <property type="term" value="F:DNA binding"/>
    <property type="evidence" value="ECO:0007669"/>
    <property type="project" value="UniProtKB-KW"/>
</dbReference>
<dbReference type="SUPFAM" id="SSF52980">
    <property type="entry name" value="Restriction endonuclease-like"/>
    <property type="match status" value="1"/>
</dbReference>
<keyword evidence="2" id="KW-0547">Nucleotide-binding</keyword>
<reference evidence="11" key="1">
    <citation type="submission" date="2016-02" db="EMBL/GenBank/DDBJ databases">
        <title>Genome sequence of Bacillus trypoxylicola KCTC 13244(T).</title>
        <authorList>
            <person name="Jeong H."/>
            <person name="Park S.-H."/>
            <person name="Choi S.-K."/>
        </authorList>
    </citation>
    <scope>NUCLEOTIDE SEQUENCE [LARGE SCALE GENOMIC DNA]</scope>
    <source>
        <strain evidence="11">KCTC 13244</strain>
    </source>
</reference>
<evidence type="ECO:0000256" key="1">
    <source>
        <dbReference type="ARBA" id="ARBA00022722"/>
    </source>
</evidence>
<sequence length="964" mass="113816">MTKQIIYGTSFLDVAHVERLNQAVLFQQEQETKVLYILPSKAWLTKASELQNKLTYMNFDELASFIIEKVKHEVISISEHERTLFFQQFVDEQLGQFDNIQIKGQSKGLADTYGQIKRLGMELNHVPPALEALKPLFEQYEESILKEKNIYDPENIILLAVALLKQNPLESLKLIVDGFISFNPLQLQMLEACAEVGLEIDMYIPNDQTFTIVEHMRNELRQIGFIDYYRFSEMEEFLPKMVLAHASTAEEEERAILLNIQKSDKAYDDFSIIWADEYADVTTFIERAKSYDIPLQMADKFKVSSSKLSHFIQLIFFHNQFDSKWKLAPLWEQLLAISFCNPLDYTNEKERFIEGDNDHLIEYKEMYEVIVQYRWPKKATFTDYLIQLKQLLEKLKLKEKWRKRLNSEEDLSILKQIAIEYRCYQVLEEKIDQYLEQLSERGLDSISMNLDLFQEWFQETGKQLEIFLERGQNHGVAVHTWRDIGLIKGKKIYVVGMNEGIFPRGQSLRGYVQERDLVEVASEYRIPNHESQIKTQEAFFQQLLLLADEIVFSYIKGMDEEYPRLPSPLLEGLSMVHIEWSFEERMNNKEVSSESDQLEMIAYHSGQGFKIDNQWMNAEFIHYQQNLKYLEAFEEDIEEKHQLKMQKNHVAITSLEAYARCPFKYVMERELEIREPNKELKQISPIDIGDLIHEIIESIYTELKLVGKEFSSVDEEKKEEIRRKLDEKFEELWKDVEERNQEITSLEIRLVKKLWKKRLMNWWFAERKHFWDNQRLPKMKIKQLEVPISESFTLPSGKKLHLKGKVDRLDEDESGFVIYDYKTGQASIDRQEVQSGLKLQLPLYAYMIQKQLTKRGESSKIGYGASYISLRDPHKRASNGIWHSQFVGSQSPFHVSSRTKNQESDWANDPYLAQYQIPKKLEELWQGTFSQYPVKPLECSNFCPYKAVCRVTEEQKERGKNNEF</sequence>
<keyword evidence="8" id="KW-0238">DNA-binding</keyword>
<keyword evidence="3" id="KW-0227">DNA damage</keyword>
<name>A0A162EDQ5_9BACI</name>
<keyword evidence="12" id="KW-1185">Reference proteome</keyword>
<dbReference type="InterPro" id="IPR011335">
    <property type="entry name" value="Restrct_endonuc-II-like"/>
</dbReference>
<feature type="domain" description="PD-(D/E)XK endonuclease-like" evidence="10">
    <location>
        <begin position="650"/>
        <end position="950"/>
    </location>
</feature>